<evidence type="ECO:0000313" key="3">
    <source>
        <dbReference type="Proteomes" id="UP000663891"/>
    </source>
</evidence>
<dbReference type="Proteomes" id="UP000663881">
    <property type="component" value="Unassembled WGS sequence"/>
</dbReference>
<dbReference type="PANTHER" id="PTHR20929:SF11">
    <property type="entry name" value="DYNEIN AXONEMAL INTERMEDIATE CHAIN 7"/>
    <property type="match status" value="1"/>
</dbReference>
<evidence type="ECO:0000313" key="2">
    <source>
        <dbReference type="EMBL" id="CAF3931657.1"/>
    </source>
</evidence>
<evidence type="ECO:0000313" key="1">
    <source>
        <dbReference type="EMBL" id="CAF1400944.1"/>
    </source>
</evidence>
<proteinExistence type="predicted"/>
<reference evidence="1" key="1">
    <citation type="submission" date="2021-02" db="EMBL/GenBank/DDBJ databases">
        <authorList>
            <person name="Nowell W R."/>
        </authorList>
    </citation>
    <scope>NUCLEOTIDE SEQUENCE</scope>
</reference>
<comment type="caution">
    <text evidence="1">The sequence shown here is derived from an EMBL/GenBank/DDBJ whole genome shotgun (WGS) entry which is preliminary data.</text>
</comment>
<sequence length="279" mass="31733">MENLEHTMTFNTVTQHLRVSLHTNMSPYYCTISICDGEFIGYHHHCEGCANRKKNDYDKVAVFLPPRKPDVPVDEKPTSLFAAKNAKPTAPPPVEEGEHIYKTYPAFASIIEPIANQFMTLKELIAKLRSLGLNIFPEPDSDSYVSIINKNHKLEWWAYNQMAIVSSCTAFSYSHWNAFVNDEIKIITGCKEQLIDKSTADDDMKCIMFTTELVGFTDVSESSQEFVEASTFTNYHTELFHLVREKFSSAAFVRVMDASPLFVETVNQFLLSIKPLTYA</sequence>
<dbReference type="EMBL" id="CAJOAY010002209">
    <property type="protein sequence ID" value="CAF3931657.1"/>
    <property type="molecule type" value="Genomic_DNA"/>
</dbReference>
<accession>A0A815L1S5</accession>
<dbReference type="InterPro" id="IPR023247">
    <property type="entry name" value="IC97/Dnai7-like"/>
</dbReference>
<name>A0A815L1S5_9BILA</name>
<dbReference type="AlphaFoldDB" id="A0A815L1S5"/>
<dbReference type="PANTHER" id="PTHR20929">
    <property type="entry name" value="LUNG ADENOMA SUSCEPTIBILITY 1-RELATED"/>
    <property type="match status" value="1"/>
</dbReference>
<organism evidence="1 3">
    <name type="scientific">Adineta steineri</name>
    <dbReference type="NCBI Taxonomy" id="433720"/>
    <lineage>
        <taxon>Eukaryota</taxon>
        <taxon>Metazoa</taxon>
        <taxon>Spiralia</taxon>
        <taxon>Gnathifera</taxon>
        <taxon>Rotifera</taxon>
        <taxon>Eurotatoria</taxon>
        <taxon>Bdelloidea</taxon>
        <taxon>Adinetida</taxon>
        <taxon>Adinetidae</taxon>
        <taxon>Adineta</taxon>
    </lineage>
</organism>
<dbReference type="GO" id="GO:0005930">
    <property type="term" value="C:axoneme"/>
    <property type="evidence" value="ECO:0007669"/>
    <property type="project" value="TreeGrafter"/>
</dbReference>
<dbReference type="OrthoDB" id="297923at2759"/>
<gene>
    <name evidence="2" type="ORF">OKA104_LOCUS25858</name>
    <name evidence="1" type="ORF">VCS650_LOCUS36486</name>
</gene>
<protein>
    <submittedName>
        <fullName evidence="1">Uncharacterized protein</fullName>
    </submittedName>
</protein>
<dbReference type="Proteomes" id="UP000663891">
    <property type="component" value="Unassembled WGS sequence"/>
</dbReference>
<dbReference type="EMBL" id="CAJNON010000899">
    <property type="protein sequence ID" value="CAF1400944.1"/>
    <property type="molecule type" value="Genomic_DNA"/>
</dbReference>
<dbReference type="GO" id="GO:0008017">
    <property type="term" value="F:microtubule binding"/>
    <property type="evidence" value="ECO:0007669"/>
    <property type="project" value="TreeGrafter"/>
</dbReference>
<dbReference type="GO" id="GO:0048487">
    <property type="term" value="F:beta-tubulin binding"/>
    <property type="evidence" value="ECO:0007669"/>
    <property type="project" value="TreeGrafter"/>
</dbReference>